<name>A0A494TJL2_SPHPE</name>
<gene>
    <name evidence="1" type="ORF">D3Y57_05920</name>
</gene>
<dbReference type="AlphaFoldDB" id="A0A494TJL2"/>
<sequence>MAPQLALASGQAAYQAGNYQRASQMLTEAQRLGNKTPDIYLLLAETDFKLNQIPAGLAAVQQAITAQEATGQKAPKEWYARAASVAYKAKLTGETAKWTRAQLKAYPNTENWRSALVIYRDSATRDGSINLDIFRLMRATKSLAGERDYYEYAALATERGLPGEAKSVADEGFATSAVPAGSKAVSEIRSMANAKTAGDRASLAASERTAGSAATGKIALGTADAYLGYGDNEKAIALYKIALTKGGIDADAANTHLGVALFRAGQKDAAKAAFTAVNANGTRGEIAAFWLLYLDQPATA</sequence>
<evidence type="ECO:0000313" key="1">
    <source>
        <dbReference type="EMBL" id="AYJ85598.1"/>
    </source>
</evidence>
<dbReference type="InterPro" id="IPR011990">
    <property type="entry name" value="TPR-like_helical_dom_sf"/>
</dbReference>
<dbReference type="SUPFAM" id="SSF48452">
    <property type="entry name" value="TPR-like"/>
    <property type="match status" value="1"/>
</dbReference>
<accession>A0A494TJL2</accession>
<evidence type="ECO:0000313" key="2">
    <source>
        <dbReference type="Proteomes" id="UP000276254"/>
    </source>
</evidence>
<proteinExistence type="predicted"/>
<dbReference type="KEGG" id="spha:D3Y57_05920"/>
<dbReference type="OrthoDB" id="7325958at2"/>
<dbReference type="RefSeq" id="WP_121152223.1">
    <property type="nucleotide sequence ID" value="NZ_CP032829.1"/>
</dbReference>
<keyword evidence="2" id="KW-1185">Reference proteome</keyword>
<dbReference type="Gene3D" id="1.25.40.10">
    <property type="entry name" value="Tetratricopeptide repeat domain"/>
    <property type="match status" value="2"/>
</dbReference>
<dbReference type="EMBL" id="CP032829">
    <property type="protein sequence ID" value="AYJ85598.1"/>
    <property type="molecule type" value="Genomic_DNA"/>
</dbReference>
<organism evidence="1 2">
    <name type="scientific">Sphingomonas paeninsulae</name>
    <dbReference type="NCBI Taxonomy" id="2319844"/>
    <lineage>
        <taxon>Bacteria</taxon>
        <taxon>Pseudomonadati</taxon>
        <taxon>Pseudomonadota</taxon>
        <taxon>Alphaproteobacteria</taxon>
        <taxon>Sphingomonadales</taxon>
        <taxon>Sphingomonadaceae</taxon>
        <taxon>Sphingomonas</taxon>
    </lineage>
</organism>
<reference evidence="1 2" key="1">
    <citation type="submission" date="2018-09" db="EMBL/GenBank/DDBJ databases">
        <title>Sphingomonas peninsula sp. nov., isolated from fildes peninsula, Antarctic soil.</title>
        <authorList>
            <person name="Yingchao G."/>
        </authorList>
    </citation>
    <scope>NUCLEOTIDE SEQUENCE [LARGE SCALE GENOMIC DNA]</scope>
    <source>
        <strain evidence="1 2">YZ-8</strain>
    </source>
</reference>
<protein>
    <submittedName>
        <fullName evidence="1">Uncharacterized protein</fullName>
    </submittedName>
</protein>
<dbReference type="Proteomes" id="UP000276254">
    <property type="component" value="Chromosome"/>
</dbReference>